<gene>
    <name evidence="1" type="ORF">OLEA9_A072476</name>
</gene>
<keyword evidence="2" id="KW-1185">Reference proteome</keyword>
<name>A0A8S0TY35_OLEEU</name>
<evidence type="ECO:0000313" key="1">
    <source>
        <dbReference type="EMBL" id="CAA3011219.1"/>
    </source>
</evidence>
<evidence type="ECO:0000313" key="2">
    <source>
        <dbReference type="Proteomes" id="UP000594638"/>
    </source>
</evidence>
<accession>A0A8S0TY35</accession>
<comment type="caution">
    <text evidence="1">The sequence shown here is derived from an EMBL/GenBank/DDBJ whole genome shotgun (WGS) entry which is preliminary data.</text>
</comment>
<dbReference type="AlphaFoldDB" id="A0A8S0TY35"/>
<reference evidence="1 2" key="1">
    <citation type="submission" date="2019-12" db="EMBL/GenBank/DDBJ databases">
        <authorList>
            <person name="Alioto T."/>
            <person name="Alioto T."/>
            <person name="Gomez Garrido J."/>
        </authorList>
    </citation>
    <scope>NUCLEOTIDE SEQUENCE [LARGE SCALE GENOMIC DNA]</scope>
</reference>
<dbReference type="EMBL" id="CACTIH010007362">
    <property type="protein sequence ID" value="CAA3011219.1"/>
    <property type="molecule type" value="Genomic_DNA"/>
</dbReference>
<protein>
    <submittedName>
        <fullName evidence="1">Uncharacterized protein</fullName>
    </submittedName>
</protein>
<dbReference type="Proteomes" id="UP000594638">
    <property type="component" value="Unassembled WGS sequence"/>
</dbReference>
<sequence length="153" mass="16651">MAPHYWSGACADPRRIVQLGFILTAHKPPGCTTTLHPTLTATTMTVASTNYVMMAAEREDLYGQACEEVGCRSENTSYDGPCYTNNPVQTRGHMAPHYWSGACADPRRIVQLGFILTAHKPPGCTTTLHPTLTATTMTVASTNYVMMAAEVIR</sequence>
<proteinExistence type="predicted"/>
<organism evidence="1 2">
    <name type="scientific">Olea europaea subsp. europaea</name>
    <dbReference type="NCBI Taxonomy" id="158383"/>
    <lineage>
        <taxon>Eukaryota</taxon>
        <taxon>Viridiplantae</taxon>
        <taxon>Streptophyta</taxon>
        <taxon>Embryophyta</taxon>
        <taxon>Tracheophyta</taxon>
        <taxon>Spermatophyta</taxon>
        <taxon>Magnoliopsida</taxon>
        <taxon>eudicotyledons</taxon>
        <taxon>Gunneridae</taxon>
        <taxon>Pentapetalae</taxon>
        <taxon>asterids</taxon>
        <taxon>lamiids</taxon>
        <taxon>Lamiales</taxon>
        <taxon>Oleaceae</taxon>
        <taxon>Oleeae</taxon>
        <taxon>Olea</taxon>
    </lineage>
</organism>
<dbReference type="Gramene" id="OE9A072476T1">
    <property type="protein sequence ID" value="OE9A072476C1"/>
    <property type="gene ID" value="OE9A072476"/>
</dbReference>